<protein>
    <submittedName>
        <fullName evidence="2">Uncharacterized protein</fullName>
    </submittedName>
</protein>
<keyword evidence="1" id="KW-0812">Transmembrane</keyword>
<reference evidence="2" key="1">
    <citation type="submission" date="2020-05" db="EMBL/GenBank/DDBJ databases">
        <title>Mycena genomes resolve the evolution of fungal bioluminescence.</title>
        <authorList>
            <person name="Tsai I.J."/>
        </authorList>
    </citation>
    <scope>NUCLEOTIDE SEQUENCE</scope>
    <source>
        <strain evidence="2">110903Hualien_Pintung</strain>
    </source>
</reference>
<keyword evidence="1" id="KW-0472">Membrane</keyword>
<dbReference type="AlphaFoldDB" id="A0A8H6S743"/>
<feature type="transmembrane region" description="Helical" evidence="1">
    <location>
        <begin position="7"/>
        <end position="35"/>
    </location>
</feature>
<gene>
    <name evidence="2" type="ORF">HMN09_01139100</name>
</gene>
<keyword evidence="1" id="KW-1133">Transmembrane helix</keyword>
<comment type="caution">
    <text evidence="2">The sequence shown here is derived from an EMBL/GenBank/DDBJ whole genome shotgun (WGS) entry which is preliminary data.</text>
</comment>
<sequence length="163" mass="17575">MPTGLNIAWLLVGLLLGIIASAYRTMLVSAVALIWTSAASFLTPVLLLLVAVLFAVTAVSVSILADRVDELEEEVRRAKPRQVRDTNLRPGYDSTGNLVAIVRETNVGPSAGPMPIDDIRDLPPLRVRSAARARTAQYATGMAGLTAILNIIFQHPISYRLSI</sequence>
<evidence type="ECO:0000313" key="3">
    <source>
        <dbReference type="Proteomes" id="UP000613580"/>
    </source>
</evidence>
<evidence type="ECO:0000256" key="1">
    <source>
        <dbReference type="SAM" id="Phobius"/>
    </source>
</evidence>
<organism evidence="2 3">
    <name type="scientific">Mycena chlorophos</name>
    <name type="common">Agaric fungus</name>
    <name type="synonym">Agaricus chlorophos</name>
    <dbReference type="NCBI Taxonomy" id="658473"/>
    <lineage>
        <taxon>Eukaryota</taxon>
        <taxon>Fungi</taxon>
        <taxon>Dikarya</taxon>
        <taxon>Basidiomycota</taxon>
        <taxon>Agaricomycotina</taxon>
        <taxon>Agaricomycetes</taxon>
        <taxon>Agaricomycetidae</taxon>
        <taxon>Agaricales</taxon>
        <taxon>Marasmiineae</taxon>
        <taxon>Mycenaceae</taxon>
        <taxon>Mycena</taxon>
    </lineage>
</organism>
<feature type="transmembrane region" description="Helical" evidence="1">
    <location>
        <begin position="41"/>
        <end position="65"/>
    </location>
</feature>
<feature type="transmembrane region" description="Helical" evidence="1">
    <location>
        <begin position="135"/>
        <end position="153"/>
    </location>
</feature>
<accession>A0A8H6S743</accession>
<dbReference type="EMBL" id="JACAZE010000019">
    <property type="protein sequence ID" value="KAF7294109.1"/>
    <property type="molecule type" value="Genomic_DNA"/>
</dbReference>
<dbReference type="Proteomes" id="UP000613580">
    <property type="component" value="Unassembled WGS sequence"/>
</dbReference>
<evidence type="ECO:0000313" key="2">
    <source>
        <dbReference type="EMBL" id="KAF7294109.1"/>
    </source>
</evidence>
<name>A0A8H6S743_MYCCL</name>
<keyword evidence="3" id="KW-1185">Reference proteome</keyword>
<proteinExistence type="predicted"/>